<dbReference type="GO" id="GO:0031514">
    <property type="term" value="C:motile cilium"/>
    <property type="evidence" value="ECO:0007669"/>
    <property type="project" value="UniProtKB-SubCell"/>
</dbReference>
<dbReference type="EMBL" id="OU892286">
    <property type="protein sequence ID" value="CAG9761306.1"/>
    <property type="molecule type" value="Genomic_DNA"/>
</dbReference>
<dbReference type="SUPFAM" id="SSF82185">
    <property type="entry name" value="Histone H3 K4-specific methyltransferase SET7/9 N-terminal domain"/>
    <property type="match status" value="1"/>
</dbReference>
<evidence type="ECO:0008006" key="8">
    <source>
        <dbReference type="Google" id="ProtNLM"/>
    </source>
</evidence>
<dbReference type="AlphaFoldDB" id="A0A9N9MBB6"/>
<keyword evidence="7" id="KW-1185">Reference proteome</keyword>
<evidence type="ECO:0000256" key="4">
    <source>
        <dbReference type="ARBA" id="ARBA00023273"/>
    </source>
</evidence>
<dbReference type="Gene3D" id="2.20.110.10">
    <property type="entry name" value="Histone H3 K4-specific methyltransferase SET7/9 N-terminal domain"/>
    <property type="match status" value="1"/>
</dbReference>
<feature type="compositionally biased region" description="Polar residues" evidence="5">
    <location>
        <begin position="39"/>
        <end position="56"/>
    </location>
</feature>
<dbReference type="Proteomes" id="UP001152799">
    <property type="component" value="Chromosome 10"/>
</dbReference>
<keyword evidence="3" id="KW-0969">Cilium</keyword>
<sequence length="422" mass="47755">MLGSSFVRASIAPKVHESAKIGPIAGTIRSSMAPKFNESAPNPSKVPSTINIDFNQSSGSKPSRKSSFLPMDFEDETKLSRTGSQFKFIFSNADAEKLEKEPSALDMDVKMKTFITGSRYIGHLNKLGMAGKGIYKYPHGVIYDGQFNKQGEFHGLGSLIYPGGQRVDGMWKNGKLSGANFVASDNSRFDSNYCEMPDRRFQIELDNEVQAAGQEYLTNDEVPRTIPPGMYDTGYGFYDPVRKVVVDYEDPEKYRNLFEMMDDERKLLYQRLEMEVANEETSLIVDVSDESRTQMVDNLMLHIVAIPPEEKEKWVKNNCRKPGDENIGYRPDLYEVWNPGYARDDYQVSQELAKLSAIKVNTALVKKFSKPKGKATHLYSFTRAKIRSQVVSLEEHIEAHVNKISLRRSRQDPTSTPTSGFW</sequence>
<accession>A0A9N9MBB6</accession>
<evidence type="ECO:0000256" key="1">
    <source>
        <dbReference type="ARBA" id="ARBA00004230"/>
    </source>
</evidence>
<feature type="region of interest" description="Disordered" evidence="5">
    <location>
        <begin position="33"/>
        <end position="69"/>
    </location>
</feature>
<organism evidence="6 7">
    <name type="scientific">Ceutorhynchus assimilis</name>
    <name type="common">cabbage seed weevil</name>
    <dbReference type="NCBI Taxonomy" id="467358"/>
    <lineage>
        <taxon>Eukaryota</taxon>
        <taxon>Metazoa</taxon>
        <taxon>Ecdysozoa</taxon>
        <taxon>Arthropoda</taxon>
        <taxon>Hexapoda</taxon>
        <taxon>Insecta</taxon>
        <taxon>Pterygota</taxon>
        <taxon>Neoptera</taxon>
        <taxon>Endopterygota</taxon>
        <taxon>Coleoptera</taxon>
        <taxon>Polyphaga</taxon>
        <taxon>Cucujiformia</taxon>
        <taxon>Curculionidae</taxon>
        <taxon>Ceutorhynchinae</taxon>
        <taxon>Ceutorhynchus</taxon>
    </lineage>
</organism>
<evidence type="ECO:0000256" key="2">
    <source>
        <dbReference type="ARBA" id="ARBA00022846"/>
    </source>
</evidence>
<evidence type="ECO:0000313" key="6">
    <source>
        <dbReference type="EMBL" id="CAG9761306.1"/>
    </source>
</evidence>
<feature type="compositionally biased region" description="Low complexity" evidence="5">
    <location>
        <begin position="57"/>
        <end position="67"/>
    </location>
</feature>
<dbReference type="OrthoDB" id="300500at2759"/>
<reference evidence="6" key="1">
    <citation type="submission" date="2022-01" db="EMBL/GenBank/DDBJ databases">
        <authorList>
            <person name="King R."/>
        </authorList>
    </citation>
    <scope>NUCLEOTIDE SEQUENCE</scope>
</reference>
<evidence type="ECO:0000313" key="7">
    <source>
        <dbReference type="Proteomes" id="UP001152799"/>
    </source>
</evidence>
<keyword evidence="2" id="KW-0282">Flagellum</keyword>
<evidence type="ECO:0000256" key="3">
    <source>
        <dbReference type="ARBA" id="ARBA00023069"/>
    </source>
</evidence>
<dbReference type="PANTHER" id="PTHR46437">
    <property type="entry name" value="MORN REPEAT-CONTAINING PROTEIN 5"/>
    <property type="match status" value="1"/>
</dbReference>
<dbReference type="PANTHER" id="PTHR46437:SF1">
    <property type="entry name" value="MORN REPEAT-CONTAINING PROTEIN 5"/>
    <property type="match status" value="1"/>
</dbReference>
<dbReference type="InterPro" id="IPR042814">
    <property type="entry name" value="Morn5"/>
</dbReference>
<comment type="subcellular location">
    <subcellularLocation>
        <location evidence="1">Cell projection</location>
        <location evidence="1">Cilium</location>
        <location evidence="1">Flagellum</location>
    </subcellularLocation>
</comment>
<proteinExistence type="predicted"/>
<evidence type="ECO:0000256" key="5">
    <source>
        <dbReference type="SAM" id="MobiDB-lite"/>
    </source>
</evidence>
<gene>
    <name evidence="6" type="ORF">CEUTPL_LOCUS2011</name>
</gene>
<name>A0A9N9MBB6_9CUCU</name>
<keyword evidence="4" id="KW-0966">Cell projection</keyword>
<protein>
    <recommendedName>
        <fullName evidence="8">MORN repeat-containing protein 5</fullName>
    </recommendedName>
</protein>